<gene>
    <name evidence="3" type="ORF">E1809_23965</name>
</gene>
<comment type="caution">
    <text evidence="3">The sequence shown here is derived from an EMBL/GenBank/DDBJ whole genome shotgun (WGS) entry which is preliminary data.</text>
</comment>
<dbReference type="RefSeq" id="WP_133206761.1">
    <property type="nucleotide sequence ID" value="NZ_SMRU01000046.1"/>
</dbReference>
<feature type="domain" description="UspA" evidence="2">
    <location>
        <begin position="2"/>
        <end position="138"/>
    </location>
</feature>
<evidence type="ECO:0000313" key="3">
    <source>
        <dbReference type="EMBL" id="TDF88342.1"/>
    </source>
</evidence>
<dbReference type="InterPro" id="IPR051688">
    <property type="entry name" value="USP_A"/>
</dbReference>
<dbReference type="SUPFAM" id="SSF52402">
    <property type="entry name" value="Adenine nucleotide alpha hydrolases-like"/>
    <property type="match status" value="1"/>
</dbReference>
<dbReference type="PANTHER" id="PTHR43010">
    <property type="entry name" value="UNIVERSAL STRESS PROTEIN SLR1230"/>
    <property type="match status" value="1"/>
</dbReference>
<dbReference type="PANTHER" id="PTHR43010:SF1">
    <property type="entry name" value="USPA DOMAIN-CONTAINING PROTEIN"/>
    <property type="match status" value="1"/>
</dbReference>
<dbReference type="Proteomes" id="UP000295511">
    <property type="component" value="Unassembled WGS sequence"/>
</dbReference>
<dbReference type="OrthoDB" id="3427787at2"/>
<comment type="similarity">
    <text evidence="1">Belongs to the universal stress protein A family.</text>
</comment>
<dbReference type="AlphaFoldDB" id="A0A4R5K5J0"/>
<evidence type="ECO:0000256" key="1">
    <source>
        <dbReference type="ARBA" id="ARBA00008791"/>
    </source>
</evidence>
<dbReference type="PRINTS" id="PR01438">
    <property type="entry name" value="UNVRSLSTRESS"/>
</dbReference>
<dbReference type="CDD" id="cd00293">
    <property type="entry name" value="USP-like"/>
    <property type="match status" value="1"/>
</dbReference>
<dbReference type="Pfam" id="PF00582">
    <property type="entry name" value="Usp"/>
    <property type="match status" value="1"/>
</dbReference>
<accession>A0A4R5K5J0</accession>
<dbReference type="EMBL" id="SMRU01000046">
    <property type="protein sequence ID" value="TDF88342.1"/>
    <property type="molecule type" value="Genomic_DNA"/>
</dbReference>
<dbReference type="InterPro" id="IPR006015">
    <property type="entry name" value="Universal_stress_UspA"/>
</dbReference>
<name>A0A4R5K5J0_9MICC</name>
<keyword evidence="4" id="KW-1185">Reference proteome</keyword>
<organism evidence="3 4">
    <name type="scientific">Arthrobacter terricola</name>
    <dbReference type="NCBI Taxonomy" id="2547396"/>
    <lineage>
        <taxon>Bacteria</taxon>
        <taxon>Bacillati</taxon>
        <taxon>Actinomycetota</taxon>
        <taxon>Actinomycetes</taxon>
        <taxon>Micrococcales</taxon>
        <taxon>Micrococcaceae</taxon>
        <taxon>Arthrobacter</taxon>
    </lineage>
</organism>
<dbReference type="Gene3D" id="3.40.50.620">
    <property type="entry name" value="HUPs"/>
    <property type="match status" value="1"/>
</dbReference>
<dbReference type="InterPro" id="IPR014729">
    <property type="entry name" value="Rossmann-like_a/b/a_fold"/>
</dbReference>
<protein>
    <submittedName>
        <fullName evidence="3">Universal stress protein</fullName>
    </submittedName>
</protein>
<dbReference type="InterPro" id="IPR006016">
    <property type="entry name" value="UspA"/>
</dbReference>
<sequence>MSGIVVVGVDGSETAMRAAETAKELATALGASLRVVTAFDKKRTEVVESGGDKWILSDADEAEKIALDVATKLADGKLGISYTAAFGKPGEALIQEAERVGADLIVVGNRRMQGIGRVLGSVANTVAHNAPCDVYIAKTDEP</sequence>
<proteinExistence type="inferred from homology"/>
<reference evidence="3 4" key="1">
    <citation type="submission" date="2019-03" db="EMBL/GenBank/DDBJ databases">
        <title>Whole genome sequence of Arthrobacter sp JH1-1.</title>
        <authorList>
            <person name="Trinh H.N."/>
        </authorList>
    </citation>
    <scope>NUCLEOTIDE SEQUENCE [LARGE SCALE GENOMIC DNA]</scope>
    <source>
        <strain evidence="3 4">JH1-1</strain>
    </source>
</reference>
<evidence type="ECO:0000259" key="2">
    <source>
        <dbReference type="Pfam" id="PF00582"/>
    </source>
</evidence>
<evidence type="ECO:0000313" key="4">
    <source>
        <dbReference type="Proteomes" id="UP000295511"/>
    </source>
</evidence>